<organism evidence="2 3">
    <name type="scientific">Streptomyces filamentosus</name>
    <name type="common">Streptomyces roseosporus</name>
    <dbReference type="NCBI Taxonomy" id="67294"/>
    <lineage>
        <taxon>Bacteria</taxon>
        <taxon>Bacillati</taxon>
        <taxon>Actinomycetota</taxon>
        <taxon>Actinomycetes</taxon>
        <taxon>Kitasatosporales</taxon>
        <taxon>Streptomycetaceae</taxon>
        <taxon>Streptomyces</taxon>
    </lineage>
</organism>
<protein>
    <recommendedName>
        <fullName evidence="1">DUF6879 domain-containing protein</fullName>
    </recommendedName>
</protein>
<evidence type="ECO:0000313" key="3">
    <source>
        <dbReference type="Proteomes" id="UP000632849"/>
    </source>
</evidence>
<dbReference type="Pfam" id="PF21806">
    <property type="entry name" value="DUF6879"/>
    <property type="match status" value="1"/>
</dbReference>
<feature type="domain" description="DUF6879" evidence="1">
    <location>
        <begin position="80"/>
        <end position="242"/>
    </location>
</feature>
<sequence length="248" mass="27989">MARRLRFNGTGSGGGGCPSIHEDLESGEVIVHGPPLTGSQDVAQLQHLSDGEVAVVVPRELLTDWTPKDRTRQARIIDLDAFAKLFEAFEHTAWRLETRRRFASDEATDTWAQFSAGQPIEWDYEDDWCANVRAQTAQGKRFERVRIVDSPPTPGQLYLMDNAKRNCAVGEDIRNLSRAQADELHLPSEDFWLFDSRLVALLRFGDDDDLVDVELITEPAEVVRYAVVRDAAWHHAVPYRGFGEDLSK</sequence>
<dbReference type="Proteomes" id="UP000632849">
    <property type="component" value="Unassembled WGS sequence"/>
</dbReference>
<gene>
    <name evidence="2" type="ORF">GCM10017667_29240</name>
</gene>
<dbReference type="EMBL" id="BNBE01000001">
    <property type="protein sequence ID" value="GHF97065.1"/>
    <property type="molecule type" value="Genomic_DNA"/>
</dbReference>
<keyword evidence="3" id="KW-1185">Reference proteome</keyword>
<dbReference type="AlphaFoldDB" id="A0A919EM45"/>
<dbReference type="InterPro" id="IPR049244">
    <property type="entry name" value="DUF6879"/>
</dbReference>
<proteinExistence type="predicted"/>
<name>A0A919EM45_STRFL</name>
<reference evidence="2" key="2">
    <citation type="submission" date="2020-09" db="EMBL/GenBank/DDBJ databases">
        <authorList>
            <person name="Sun Q."/>
            <person name="Ohkuma M."/>
        </authorList>
    </citation>
    <scope>NUCLEOTIDE SEQUENCE</scope>
    <source>
        <strain evidence="2">JCM 4122</strain>
    </source>
</reference>
<reference evidence="2" key="1">
    <citation type="journal article" date="2014" name="Int. J. Syst. Evol. Microbiol.">
        <title>Complete genome sequence of Corynebacterium casei LMG S-19264T (=DSM 44701T), isolated from a smear-ripened cheese.</title>
        <authorList>
            <consortium name="US DOE Joint Genome Institute (JGI-PGF)"/>
            <person name="Walter F."/>
            <person name="Albersmeier A."/>
            <person name="Kalinowski J."/>
            <person name="Ruckert C."/>
        </authorList>
    </citation>
    <scope>NUCLEOTIDE SEQUENCE</scope>
    <source>
        <strain evidence="2">JCM 4122</strain>
    </source>
</reference>
<evidence type="ECO:0000313" key="2">
    <source>
        <dbReference type="EMBL" id="GHF97065.1"/>
    </source>
</evidence>
<dbReference type="RefSeq" id="WP_190041691.1">
    <property type="nucleotide sequence ID" value="NZ_BNBE01000001.1"/>
</dbReference>
<accession>A0A919EM45</accession>
<evidence type="ECO:0000259" key="1">
    <source>
        <dbReference type="Pfam" id="PF21806"/>
    </source>
</evidence>
<comment type="caution">
    <text evidence="2">The sequence shown here is derived from an EMBL/GenBank/DDBJ whole genome shotgun (WGS) entry which is preliminary data.</text>
</comment>
<dbReference type="PROSITE" id="PS51257">
    <property type="entry name" value="PROKAR_LIPOPROTEIN"/>
    <property type="match status" value="1"/>
</dbReference>